<feature type="transmembrane region" description="Helical" evidence="2">
    <location>
        <begin position="7"/>
        <end position="26"/>
    </location>
</feature>
<dbReference type="InterPro" id="IPR012480">
    <property type="entry name" value="Hepar_II_III_C"/>
</dbReference>
<dbReference type="RefSeq" id="WP_021875992.1">
    <property type="nucleotide sequence ID" value="NZ_CP018624.1"/>
</dbReference>
<keyword evidence="2" id="KW-1133">Transmembrane helix</keyword>
<dbReference type="Gene3D" id="2.70.98.70">
    <property type="match status" value="1"/>
</dbReference>
<evidence type="ECO:0000259" key="3">
    <source>
        <dbReference type="SMART" id="SM00635"/>
    </source>
</evidence>
<evidence type="ECO:0000256" key="2">
    <source>
        <dbReference type="SAM" id="Phobius"/>
    </source>
</evidence>
<dbReference type="Gene3D" id="1.50.10.100">
    <property type="entry name" value="Chondroitin AC/alginate lyase"/>
    <property type="match status" value="1"/>
</dbReference>
<comment type="subcellular location">
    <subcellularLocation>
        <location evidence="1">Cell envelope</location>
    </subcellularLocation>
</comment>
<dbReference type="SUPFAM" id="SSF49373">
    <property type="entry name" value="Invasin/intimin cell-adhesion fragments"/>
    <property type="match status" value="1"/>
</dbReference>
<proteinExistence type="predicted"/>
<dbReference type="EMBL" id="JAIFTX010000014">
    <property type="protein sequence ID" value="MBX7290957.1"/>
    <property type="molecule type" value="Genomic_DNA"/>
</dbReference>
<dbReference type="Pfam" id="PF07940">
    <property type="entry name" value="Hepar_II_III_C"/>
    <property type="match status" value="1"/>
</dbReference>
<sequence length="1250" mass="141034">MKKTSKNFFKILVSNIALIFSVNLFLPTIEVLADVKVEENIIVNSEYNDNNNDGKPEDWNYYANGGNYISSVVSNTIKEKPTSLLLDITKQDKNTVIVHQTVKLSENSLDKKYSFSQWLKTEDLNGGIANIRLQIVNKSNKKIDILELTPKLTGTSDWTKLETQLDIPKKLNGEEVYGIKIENYISSNTTGKVYFNAPTLKAIGDLNNTQVKATIASVDTLVKNGGYENVKSDGVPESWGVWKSTGGLEVSTDKNIFKDGKTSVKIENEIPGRSSRGILNQTIKNIPQEMQKQSVKISQWIKTEGFKGKGLSLRLQYKDTSGNKVEPMSIVTIDATENMDWTNFEYVIDLPQEILGNIIFEYLYDDSEGKVWIDNTTVEQYIKVKSIIANPSMIKLNSSESKNINLEFNPVNATNKNVKFETSDSAIVVVDGNGSVQAVNKGIAKITVIQEKENIKIEIPVLVGDTDIIKIKKIDDINIKQSEVASGIIEAKSINGDKLSYELLANPANGTVNLKETGNFDYYPNKNFYGTDSFTIAIKDEKENYGLLQINVNVNKLNGSPIFDNFIIKTNENTKVSKELIAKDPEGESLTFKILKDTKNGKFTIKNGEYEYTPNNNFNGYDFVQVIAKDSYGNETLAEGTIFVSPSLDNIKALVKSEHPRLLAEKSDFDRIKKLIKTDKNAKDWYSKLKIKVDKIINNPVVPYNKTDGVRLDTLASKNIVDLAFMYQITGDTKYADRAWLELENVSVNYPDWSNQHLLDTAMTSNGVAIGYDWLYDYLNDNQKNIIENAIVNKSLKIALEHYTKNNHHFVEDGFNWNFVCNTGFSTSALAIVGGNNTDLATQIIQEAFKSIQHGLPQYAPEGASIEGISYWDYGTRYLVYFLSAVSSSIKGDNPFIKAPGIKYTAEYPIFMTGKAGTYNYSDNDLVNPIGYLNLWFAKELNRPELTWYHKYYMEQKDSNVNVYDLLWYDPSLYTGDIPKELDKSYKNQSVITMREDWTSKSTSFLGFKGGLNGAPHGDLDIGSFVYDSLGIRWAMDLGKENYNLPGYWDKGSNGERWTYYRKKAEGHNTLVINPSKDLDQAVPAYAPIIDMKLNNKNGGYGILDLTEAYEKDAIKINRGFNFINRDELLMRDEFLLKQEGEVIWQMHTKAEPELIEGGKAVILKDGDKRLYVKLLEQNNLVFEVVDAKPYAKSINPTGQNENIGIKKLIVKAKSKEGNINVWMAPFMQNEQIPKNSPEVKPLSNWGEYY</sequence>
<dbReference type="Pfam" id="PF02368">
    <property type="entry name" value="Big_2"/>
    <property type="match status" value="1"/>
</dbReference>
<dbReference type="InterPro" id="IPR032518">
    <property type="entry name" value="HepII_N"/>
</dbReference>
<feature type="domain" description="BIG2" evidence="3">
    <location>
        <begin position="383"/>
        <end position="460"/>
    </location>
</feature>
<comment type="caution">
    <text evidence="4">The sequence shown here is derived from an EMBL/GenBank/DDBJ whole genome shotgun (WGS) entry which is preliminary data.</text>
</comment>
<dbReference type="InterPro" id="IPR008929">
    <property type="entry name" value="Chondroitin_lyas"/>
</dbReference>
<evidence type="ECO:0000313" key="4">
    <source>
        <dbReference type="EMBL" id="MBX7290957.1"/>
    </source>
</evidence>
<dbReference type="SUPFAM" id="SSF48230">
    <property type="entry name" value="Chondroitin AC/alginate lyase"/>
    <property type="match status" value="1"/>
</dbReference>
<gene>
    <name evidence="4" type="ORF">K4H94_07855</name>
</gene>
<dbReference type="AlphaFoldDB" id="A0ABD4RHL7"/>
<keyword evidence="2" id="KW-0812">Transmembrane</keyword>
<dbReference type="SMART" id="SM00635">
    <property type="entry name" value="BID_2"/>
    <property type="match status" value="1"/>
</dbReference>
<evidence type="ECO:0000313" key="5">
    <source>
        <dbReference type="Proteomes" id="UP000775179"/>
    </source>
</evidence>
<dbReference type="Proteomes" id="UP000775179">
    <property type="component" value="Unassembled WGS sequence"/>
</dbReference>
<dbReference type="InterPro" id="IPR008964">
    <property type="entry name" value="Invasin/intimin_cell_adhesion"/>
</dbReference>
<organism evidence="4 5">
    <name type="scientific">Clostridium chauvoei</name>
    <dbReference type="NCBI Taxonomy" id="46867"/>
    <lineage>
        <taxon>Bacteria</taxon>
        <taxon>Bacillati</taxon>
        <taxon>Bacillota</taxon>
        <taxon>Clostridia</taxon>
        <taxon>Eubacteriales</taxon>
        <taxon>Clostridiaceae</taxon>
        <taxon>Clostridium</taxon>
    </lineage>
</organism>
<protein>
    <submittedName>
        <fullName evidence="4">Cadherin-like domain-containing protein</fullName>
    </submittedName>
</protein>
<dbReference type="KEGG" id="cchv:BTM20_08950"/>
<accession>A0ABD4RHL7</accession>
<name>A0ABD4RHL7_9CLOT</name>
<dbReference type="GeneID" id="66302000"/>
<dbReference type="Gene3D" id="2.60.120.260">
    <property type="entry name" value="Galactose-binding domain-like"/>
    <property type="match status" value="2"/>
</dbReference>
<dbReference type="PANTHER" id="PTHR38045">
    <property type="entry name" value="CHROMOSOME 1, WHOLE GENOME SHOTGUN SEQUENCE"/>
    <property type="match status" value="1"/>
</dbReference>
<dbReference type="PANTHER" id="PTHR38045:SF1">
    <property type="entry name" value="HEPARINASE II_III-LIKE PROTEIN"/>
    <property type="match status" value="1"/>
</dbReference>
<dbReference type="Pfam" id="PF17963">
    <property type="entry name" value="Big_9"/>
    <property type="match status" value="2"/>
</dbReference>
<keyword evidence="2" id="KW-0472">Membrane</keyword>
<dbReference type="Gene3D" id="2.60.40.1080">
    <property type="match status" value="1"/>
</dbReference>
<dbReference type="InterPro" id="IPR003343">
    <property type="entry name" value="Big_2"/>
</dbReference>
<dbReference type="Pfam" id="PF16332">
    <property type="entry name" value="DUF4962"/>
    <property type="match status" value="1"/>
</dbReference>
<evidence type="ECO:0000256" key="1">
    <source>
        <dbReference type="ARBA" id="ARBA00004196"/>
    </source>
</evidence>
<dbReference type="Gene3D" id="2.60.40.2810">
    <property type="match status" value="1"/>
</dbReference>
<reference evidence="4 5" key="1">
    <citation type="submission" date="2021-08" db="EMBL/GenBank/DDBJ databases">
        <title>Genome sequence analysis of Clostridium chauvoei strains of European origin and evaluation of typing options for outbreak investigations.</title>
        <authorList>
            <person name="Abdel-Glil M."/>
            <person name="Thomas P."/>
            <person name="Seyboldt C."/>
        </authorList>
    </citation>
    <scope>NUCLEOTIDE SEQUENCE [LARGE SCALE GENOMIC DNA]</scope>
    <source>
        <strain evidence="4 5">S0260-09</strain>
    </source>
</reference>
<dbReference type="GO" id="GO:0030313">
    <property type="term" value="C:cell envelope"/>
    <property type="evidence" value="ECO:0007669"/>
    <property type="project" value="UniProtKB-SubCell"/>
</dbReference>